<proteinExistence type="predicted"/>
<name>A0ABN9EAA0_9NEOB</name>
<organism evidence="1 2">
    <name type="scientific">Staurois parvus</name>
    <dbReference type="NCBI Taxonomy" id="386267"/>
    <lineage>
        <taxon>Eukaryota</taxon>
        <taxon>Metazoa</taxon>
        <taxon>Chordata</taxon>
        <taxon>Craniata</taxon>
        <taxon>Vertebrata</taxon>
        <taxon>Euteleostomi</taxon>
        <taxon>Amphibia</taxon>
        <taxon>Batrachia</taxon>
        <taxon>Anura</taxon>
        <taxon>Neobatrachia</taxon>
        <taxon>Ranoidea</taxon>
        <taxon>Ranidae</taxon>
        <taxon>Staurois</taxon>
    </lineage>
</organism>
<gene>
    <name evidence="1" type="ORF">SPARVUS_LOCUS9558469</name>
</gene>
<evidence type="ECO:0000313" key="2">
    <source>
        <dbReference type="Proteomes" id="UP001162483"/>
    </source>
</evidence>
<sequence>MQIPGFSNTLILLKVICFSSPPDKRSYAAGTSSLQGTIFLSVRSWALEE</sequence>
<dbReference type="EMBL" id="CATNWA010015314">
    <property type="protein sequence ID" value="CAI9581834.1"/>
    <property type="molecule type" value="Genomic_DNA"/>
</dbReference>
<accession>A0ABN9EAA0</accession>
<keyword evidence="2" id="KW-1185">Reference proteome</keyword>
<dbReference type="Proteomes" id="UP001162483">
    <property type="component" value="Unassembled WGS sequence"/>
</dbReference>
<reference evidence="1" key="1">
    <citation type="submission" date="2023-05" db="EMBL/GenBank/DDBJ databases">
        <authorList>
            <person name="Stuckert A."/>
        </authorList>
    </citation>
    <scope>NUCLEOTIDE SEQUENCE</scope>
</reference>
<feature type="non-terminal residue" evidence="1">
    <location>
        <position position="49"/>
    </location>
</feature>
<evidence type="ECO:0000313" key="1">
    <source>
        <dbReference type="EMBL" id="CAI9581834.1"/>
    </source>
</evidence>
<comment type="caution">
    <text evidence="1">The sequence shown here is derived from an EMBL/GenBank/DDBJ whole genome shotgun (WGS) entry which is preliminary data.</text>
</comment>
<protein>
    <submittedName>
        <fullName evidence="1">Uncharacterized protein</fullName>
    </submittedName>
</protein>